<dbReference type="Proteomes" id="UP000267029">
    <property type="component" value="Unassembled WGS sequence"/>
</dbReference>
<dbReference type="OrthoDB" id="20573at2759"/>
<protein>
    <submittedName>
        <fullName evidence="2">Uncharacterized protein</fullName>
    </submittedName>
</protein>
<evidence type="ECO:0000256" key="1">
    <source>
        <dbReference type="SAM" id="MobiDB-lite"/>
    </source>
</evidence>
<sequence length="198" mass="22085">MSVGARDLSSGELSSCSSDDEGERRLPPAKIPRMLICKNSMSGVDSKKQKKNWNCVWQSVLQENAIESAFKSTEFTSKNLVSVERGAETYSFQVTEADEAAEDGVKLGSRKRPLKERLPSCSFDRSVSREHYGVDFDSPPAKVVTAITNFLDEQREDLVGRLTEISIDSMWKCGSLLISFGRGRFTHSIHMFYVGSND</sequence>
<evidence type="ECO:0000313" key="3">
    <source>
        <dbReference type="Proteomes" id="UP000267029"/>
    </source>
</evidence>
<proteinExistence type="predicted"/>
<name>A0A0R3UDC0_MESCO</name>
<reference evidence="2 3" key="1">
    <citation type="submission" date="2018-10" db="EMBL/GenBank/DDBJ databases">
        <authorList>
            <consortium name="Pathogen Informatics"/>
        </authorList>
    </citation>
    <scope>NUCLEOTIDE SEQUENCE [LARGE SCALE GENOMIC DNA]</scope>
</reference>
<organism evidence="2 3">
    <name type="scientific">Mesocestoides corti</name>
    <name type="common">Flatworm</name>
    <dbReference type="NCBI Taxonomy" id="53468"/>
    <lineage>
        <taxon>Eukaryota</taxon>
        <taxon>Metazoa</taxon>
        <taxon>Spiralia</taxon>
        <taxon>Lophotrochozoa</taxon>
        <taxon>Platyhelminthes</taxon>
        <taxon>Cestoda</taxon>
        <taxon>Eucestoda</taxon>
        <taxon>Cyclophyllidea</taxon>
        <taxon>Mesocestoididae</taxon>
        <taxon>Mesocestoides</taxon>
    </lineage>
</organism>
<feature type="region of interest" description="Disordered" evidence="1">
    <location>
        <begin position="1"/>
        <end position="29"/>
    </location>
</feature>
<dbReference type="AlphaFoldDB" id="A0A0R3UDC0"/>
<keyword evidence="3" id="KW-1185">Reference proteome</keyword>
<gene>
    <name evidence="2" type="ORF">MCOS_LOCUS4919</name>
</gene>
<dbReference type="STRING" id="53468.A0A0R3UDC0"/>
<evidence type="ECO:0000313" key="2">
    <source>
        <dbReference type="EMBL" id="VDD78916.1"/>
    </source>
</evidence>
<feature type="compositionally biased region" description="Low complexity" evidence="1">
    <location>
        <begin position="7"/>
        <end position="17"/>
    </location>
</feature>
<dbReference type="EMBL" id="UXSR01002715">
    <property type="protein sequence ID" value="VDD78916.1"/>
    <property type="molecule type" value="Genomic_DNA"/>
</dbReference>
<accession>A0A0R3UDC0</accession>